<reference evidence="8 9" key="1">
    <citation type="submission" date="2017-03" db="EMBL/GenBank/DDBJ databases">
        <title>Genomes of endolithic fungi from Antarctica.</title>
        <authorList>
            <person name="Coleine C."/>
            <person name="Masonjones S."/>
            <person name="Stajich J.E."/>
        </authorList>
    </citation>
    <scope>NUCLEOTIDE SEQUENCE [LARGE SCALE GENOMIC DNA]</scope>
    <source>
        <strain evidence="8 9">CCFEE 6315</strain>
    </source>
</reference>
<dbReference type="PANTHER" id="PTHR13522:SF3">
    <property type="entry name" value="U6 SNRNA PHOSPHODIESTERASE 1"/>
    <property type="match status" value="1"/>
</dbReference>
<gene>
    <name evidence="8" type="ORF">B0A50_04087</name>
</gene>
<dbReference type="EMBL" id="NAJL01000019">
    <property type="protein sequence ID" value="TKA28116.1"/>
    <property type="molecule type" value="Genomic_DNA"/>
</dbReference>
<keyword evidence="2" id="KW-0378">Hydrolase</keyword>
<keyword evidence="9" id="KW-1185">Reference proteome</keyword>
<organism evidence="8 9">
    <name type="scientific">Salinomyces thailandicus</name>
    <dbReference type="NCBI Taxonomy" id="706561"/>
    <lineage>
        <taxon>Eukaryota</taxon>
        <taxon>Fungi</taxon>
        <taxon>Dikarya</taxon>
        <taxon>Ascomycota</taxon>
        <taxon>Pezizomycotina</taxon>
        <taxon>Dothideomycetes</taxon>
        <taxon>Dothideomycetidae</taxon>
        <taxon>Mycosphaerellales</taxon>
        <taxon>Teratosphaeriaceae</taxon>
        <taxon>Salinomyces</taxon>
    </lineage>
</organism>
<dbReference type="GO" id="GO:0000175">
    <property type="term" value="F:3'-5'-RNA exonuclease activity"/>
    <property type="evidence" value="ECO:0007669"/>
    <property type="project" value="TreeGrafter"/>
</dbReference>
<dbReference type="Pfam" id="PF09749">
    <property type="entry name" value="HVSL"/>
    <property type="match status" value="2"/>
</dbReference>
<evidence type="ECO:0000256" key="3">
    <source>
        <dbReference type="ARBA" id="ARBA00023239"/>
    </source>
</evidence>
<accession>A0A4U0U174</accession>
<dbReference type="PANTHER" id="PTHR13522">
    <property type="entry name" value="U6 SNRNA PHOSPHODIESTERASE 1"/>
    <property type="match status" value="1"/>
</dbReference>
<dbReference type="OrthoDB" id="49151at2759"/>
<keyword evidence="3" id="KW-0456">Lyase</keyword>
<dbReference type="InterPro" id="IPR027521">
    <property type="entry name" value="Usb1"/>
</dbReference>
<evidence type="ECO:0000313" key="8">
    <source>
        <dbReference type="EMBL" id="TKA28116.1"/>
    </source>
</evidence>
<evidence type="ECO:0000256" key="7">
    <source>
        <dbReference type="SAM" id="MobiDB-lite"/>
    </source>
</evidence>
<evidence type="ECO:0000256" key="6">
    <source>
        <dbReference type="ARBA" id="ARBA00030030"/>
    </source>
</evidence>
<dbReference type="GO" id="GO:0034477">
    <property type="term" value="P:U6 snRNA 3'-end processing"/>
    <property type="evidence" value="ECO:0007669"/>
    <property type="project" value="InterPro"/>
</dbReference>
<dbReference type="GO" id="GO:0005634">
    <property type="term" value="C:nucleus"/>
    <property type="evidence" value="ECO:0007669"/>
    <property type="project" value="TreeGrafter"/>
</dbReference>
<feature type="compositionally biased region" description="Polar residues" evidence="7">
    <location>
        <begin position="47"/>
        <end position="59"/>
    </location>
</feature>
<evidence type="ECO:0000256" key="2">
    <source>
        <dbReference type="ARBA" id="ARBA00022801"/>
    </source>
</evidence>
<dbReference type="Gene3D" id="3.90.1140.10">
    <property type="entry name" value="Cyclic phosphodiesterase"/>
    <property type="match status" value="1"/>
</dbReference>
<sequence>MALVAYPDSSDSDSEETQPRTNKRKINVQQDEGKTALPPLPAAFQDLYSSTVRTSTQDDPSLHGGRKRATPHVEGNWPTHVYLEFLRTEQRHAFLAQLEKAAASSSVRSFTVKPAYLRWHPNESGSRYFLVLSLQQPEKDELSKLLGACNGVAKLFGQPLLYTSDDPQSCPASKNSSSIQTGGETAGGNFHISIAWSLAPPSSGLRSNTAHRGEDEATPNIAHTLDLPPAIRDLEIPFSEVKVRIGQDVTVLSLPPARR</sequence>
<evidence type="ECO:0000256" key="5">
    <source>
        <dbReference type="ARBA" id="ARBA00029543"/>
    </source>
</evidence>
<protein>
    <recommendedName>
        <fullName evidence="5">U6 snRNA phosphodiesterase 1</fullName>
    </recommendedName>
    <alternativeName>
        <fullName evidence="6">3'-5' RNA exonuclease USB1</fullName>
    </alternativeName>
</protein>
<evidence type="ECO:0000313" key="9">
    <source>
        <dbReference type="Proteomes" id="UP000308549"/>
    </source>
</evidence>
<dbReference type="GO" id="GO:0016829">
    <property type="term" value="F:lyase activity"/>
    <property type="evidence" value="ECO:0007669"/>
    <property type="project" value="UniProtKB-KW"/>
</dbReference>
<keyword evidence="4" id="KW-0539">Nucleus</keyword>
<evidence type="ECO:0000256" key="1">
    <source>
        <dbReference type="ARBA" id="ARBA00022722"/>
    </source>
</evidence>
<proteinExistence type="predicted"/>
<keyword evidence="1" id="KW-0540">Nuclease</keyword>
<feature type="region of interest" description="Disordered" evidence="7">
    <location>
        <begin position="1"/>
        <end position="73"/>
    </location>
</feature>
<dbReference type="Proteomes" id="UP000308549">
    <property type="component" value="Unassembled WGS sequence"/>
</dbReference>
<evidence type="ECO:0000256" key="4">
    <source>
        <dbReference type="ARBA" id="ARBA00023242"/>
    </source>
</evidence>
<dbReference type="AlphaFoldDB" id="A0A4U0U174"/>
<comment type="caution">
    <text evidence="8">The sequence shown here is derived from an EMBL/GenBank/DDBJ whole genome shotgun (WGS) entry which is preliminary data.</text>
</comment>
<name>A0A4U0U174_9PEZI</name>